<dbReference type="AlphaFoldDB" id="A0A934ULP0"/>
<evidence type="ECO:0000313" key="1">
    <source>
        <dbReference type="EMBL" id="MBK0378564.1"/>
    </source>
</evidence>
<dbReference type="RefSeq" id="WP_200064527.1">
    <property type="nucleotide sequence ID" value="NZ_JAEHFW010000001.1"/>
</dbReference>
<comment type="caution">
    <text evidence="1">The sequence shown here is derived from an EMBL/GenBank/DDBJ whole genome shotgun (WGS) entry which is preliminary data.</text>
</comment>
<proteinExistence type="predicted"/>
<dbReference type="SUPFAM" id="SSF52309">
    <property type="entry name" value="N-(deoxy)ribosyltransferase-like"/>
    <property type="match status" value="1"/>
</dbReference>
<dbReference type="Gene3D" id="3.40.50.450">
    <property type="match status" value="1"/>
</dbReference>
<dbReference type="Proteomes" id="UP000613193">
    <property type="component" value="Unassembled WGS sequence"/>
</dbReference>
<name>A0A934ULP0_9SPHI</name>
<accession>A0A934ULP0</accession>
<dbReference type="InterPro" id="IPR007710">
    <property type="entry name" value="Nucleoside_deoxyribTrfase"/>
</dbReference>
<dbReference type="Pfam" id="PF05014">
    <property type="entry name" value="Nuc_deoxyrib_tr"/>
    <property type="match status" value="1"/>
</dbReference>
<organism evidence="1 2">
    <name type="scientific">Mucilaginibacter segetis</name>
    <dbReference type="NCBI Taxonomy" id="2793071"/>
    <lineage>
        <taxon>Bacteria</taxon>
        <taxon>Pseudomonadati</taxon>
        <taxon>Bacteroidota</taxon>
        <taxon>Sphingobacteriia</taxon>
        <taxon>Sphingobacteriales</taxon>
        <taxon>Sphingobacteriaceae</taxon>
        <taxon>Mucilaginibacter</taxon>
    </lineage>
</organism>
<reference evidence="1" key="1">
    <citation type="submission" date="2020-12" db="EMBL/GenBank/DDBJ databases">
        <title>Bacterial novel species Mucilaginibacter sp. SD-g isolated from soil.</title>
        <authorList>
            <person name="Jung H.-Y."/>
        </authorList>
    </citation>
    <scope>NUCLEOTIDE SEQUENCE</scope>
    <source>
        <strain evidence="1">SD-g</strain>
    </source>
</reference>
<gene>
    <name evidence="1" type="ORF">I5M19_04550</name>
</gene>
<evidence type="ECO:0000313" key="2">
    <source>
        <dbReference type="Proteomes" id="UP000613193"/>
    </source>
</evidence>
<protein>
    <submittedName>
        <fullName evidence="1">Nucleoside 2-deoxyribosyltransferase</fullName>
    </submittedName>
</protein>
<sequence>MTKARICLVGDIVVDVTLKTKNNPIKMRLGGIMHAARALWAMDIPFSVAYFAPAYLDGQITDFLNSICCSDIFKLGDVDGAPYVFLVEEAKEIGDQGYEFLLRDAITVTYDESAILQMLKQSFDDYFFISGNYDQTLLINRVSGKVHIDVANNINDLAFFSTIDRPLDTVFVSTSSTIFQTFFKDSYEAFAELFRPFCARMVLKENRGGTRATSFKESQNAHIGAQTRTIAHSIGVGDVFDITYIAKKDILSFHQALVLASWMAGEYAQTTYPDDFKTQADRLLQSNLNELEAMGGVTLPWEQRAKVQIYIAAPDFDFVKREPIEWLCNALTYHHFCPRRPVAEHGQMEVNANKSRKQQLFQKDMQLLDECQLLIAVLLYDDPGTLIEIGLAAAKGIPTIVYDPYNIATNCMLTELPTLVSNDLDEIMAEVFIQSSLIKYE</sequence>
<keyword evidence="2" id="KW-1185">Reference proteome</keyword>
<dbReference type="EMBL" id="JAEHFW010000001">
    <property type="protein sequence ID" value="MBK0378564.1"/>
    <property type="molecule type" value="Genomic_DNA"/>
</dbReference>